<comment type="similarity">
    <text evidence="3">In the C-terminal section; belongs to the MurCDEF family.</text>
</comment>
<dbReference type="RefSeq" id="WP_036943576.1">
    <property type="nucleotide sequence ID" value="NZ_JQKC01000022.1"/>
</dbReference>
<comment type="subunit">
    <text evidence="4">Homodimer.</text>
</comment>
<comment type="catalytic activity">
    <reaction evidence="13">
        <text>[L-4-(L-arginin-2-N-yl)aspartate](n) + L-aspartate + ATP = [L-4-(L-arginin-2-N-yl)aspartate](n)-L-aspartate + ADP + phosphate + H(+)</text>
        <dbReference type="Rhea" id="RHEA:13277"/>
        <dbReference type="Rhea" id="RHEA-COMP:13728"/>
        <dbReference type="Rhea" id="RHEA-COMP:13733"/>
        <dbReference type="ChEBI" id="CHEBI:15378"/>
        <dbReference type="ChEBI" id="CHEBI:29991"/>
        <dbReference type="ChEBI" id="CHEBI:30616"/>
        <dbReference type="ChEBI" id="CHEBI:43474"/>
        <dbReference type="ChEBI" id="CHEBI:137986"/>
        <dbReference type="ChEBI" id="CHEBI:137990"/>
        <dbReference type="ChEBI" id="CHEBI:456216"/>
        <dbReference type="EC" id="6.3.2.29"/>
    </reaction>
</comment>
<evidence type="ECO:0000256" key="4">
    <source>
        <dbReference type="ARBA" id="ARBA00011738"/>
    </source>
</evidence>
<evidence type="ECO:0000313" key="17">
    <source>
        <dbReference type="Proteomes" id="UP000036923"/>
    </source>
</evidence>
<comment type="function">
    <text evidence="1">Catalyzes the ATP-dependent polymerization of arginine and aspartate to multi-L-arginyl-poly-L-aspartic acid (cyanophycin; a water-insoluble reserve polymer).</text>
</comment>
<dbReference type="PROSITE" id="PS01011">
    <property type="entry name" value="FOLYLPOLYGLU_SYNT_1"/>
    <property type="match status" value="1"/>
</dbReference>
<dbReference type="GO" id="GO:0071160">
    <property type="term" value="F:cyanophycin synthetase activity (L-aspartate-adding)"/>
    <property type="evidence" value="ECO:0007669"/>
    <property type="project" value="UniProtKB-EC"/>
</dbReference>
<comment type="catalytic activity">
    <reaction evidence="12">
        <text>[L-4-(L-arginin-2-N-yl)aspartate](n)-L-aspartate + L-arginine + ATP = [L-4-(L-arginin-2-N-yl)aspartate](n+1) + ADP + phosphate + H(+)</text>
        <dbReference type="Rhea" id="RHEA:23888"/>
        <dbReference type="Rhea" id="RHEA-COMP:13732"/>
        <dbReference type="Rhea" id="RHEA-COMP:13733"/>
        <dbReference type="ChEBI" id="CHEBI:15378"/>
        <dbReference type="ChEBI" id="CHEBI:30616"/>
        <dbReference type="ChEBI" id="CHEBI:32682"/>
        <dbReference type="ChEBI" id="CHEBI:43474"/>
        <dbReference type="ChEBI" id="CHEBI:137986"/>
        <dbReference type="ChEBI" id="CHEBI:137990"/>
        <dbReference type="ChEBI" id="CHEBI:456216"/>
        <dbReference type="EC" id="6.3.2.30"/>
    </reaction>
</comment>
<gene>
    <name evidence="16" type="ORF">Bccel_5211</name>
</gene>
<organism evidence="16 17">
    <name type="scientific">Pseudobacteroides cellulosolvens ATCC 35603 = DSM 2933</name>
    <dbReference type="NCBI Taxonomy" id="398512"/>
    <lineage>
        <taxon>Bacteria</taxon>
        <taxon>Bacillati</taxon>
        <taxon>Bacillota</taxon>
        <taxon>Clostridia</taxon>
        <taxon>Eubacteriales</taxon>
        <taxon>Oscillospiraceae</taxon>
        <taxon>Pseudobacteroides</taxon>
    </lineage>
</organism>
<dbReference type="Pfam" id="PF18921">
    <property type="entry name" value="Cyanophycin_syn"/>
    <property type="match status" value="1"/>
</dbReference>
<evidence type="ECO:0000259" key="15">
    <source>
        <dbReference type="PROSITE" id="PS50975"/>
    </source>
</evidence>
<dbReference type="STRING" id="398512.Bccel_5211"/>
<dbReference type="Pfam" id="PF08245">
    <property type="entry name" value="Mur_ligase_M"/>
    <property type="match status" value="1"/>
</dbReference>
<dbReference type="InterPro" id="IPR036565">
    <property type="entry name" value="Mur-like_cat_sf"/>
</dbReference>
<dbReference type="SUPFAM" id="SSF53623">
    <property type="entry name" value="MurD-like peptide ligases, catalytic domain"/>
    <property type="match status" value="1"/>
</dbReference>
<dbReference type="Pfam" id="PF08443">
    <property type="entry name" value="RimK"/>
    <property type="match status" value="1"/>
</dbReference>
<evidence type="ECO:0000256" key="3">
    <source>
        <dbReference type="ARBA" id="ARBA00009060"/>
    </source>
</evidence>
<dbReference type="InterPro" id="IPR013221">
    <property type="entry name" value="Mur_ligase_cen"/>
</dbReference>
<name>A0A0L6JW31_9FIRM</name>
<evidence type="ECO:0000256" key="14">
    <source>
        <dbReference type="PROSITE-ProRule" id="PRU00409"/>
    </source>
</evidence>
<dbReference type="EC" id="6.3.2.30" evidence="5"/>
<dbReference type="Pfam" id="PF02875">
    <property type="entry name" value="Mur_ligase_C"/>
    <property type="match status" value="1"/>
</dbReference>
<dbReference type="InterPro" id="IPR044019">
    <property type="entry name" value="Cyanophycin_syn_N"/>
</dbReference>
<dbReference type="PANTHER" id="PTHR23135:SF18">
    <property type="entry name" value="CYANOPHYCIN SYNTHETASE"/>
    <property type="match status" value="1"/>
</dbReference>
<dbReference type="PANTHER" id="PTHR23135">
    <property type="entry name" value="MUR LIGASE FAMILY MEMBER"/>
    <property type="match status" value="1"/>
</dbReference>
<dbReference type="Gene3D" id="3.90.190.20">
    <property type="entry name" value="Mur ligase, C-terminal domain"/>
    <property type="match status" value="1"/>
</dbReference>
<reference evidence="17" key="1">
    <citation type="submission" date="2015-07" db="EMBL/GenBank/DDBJ databases">
        <title>Near-Complete Genome Sequence of the Cellulolytic Bacterium Bacteroides (Pseudobacteroides) cellulosolvens ATCC 35603.</title>
        <authorList>
            <person name="Dassa B."/>
            <person name="Utturkar S.M."/>
            <person name="Klingeman D.M."/>
            <person name="Hurt R.A."/>
            <person name="Keller M."/>
            <person name="Xu J."/>
            <person name="Reddy Y.H.K."/>
            <person name="Borovok I."/>
            <person name="Grinberg I.R."/>
            <person name="Lamed R."/>
            <person name="Zhivin O."/>
            <person name="Bayer E.A."/>
            <person name="Brown S.D."/>
        </authorList>
    </citation>
    <scope>NUCLEOTIDE SEQUENCE [LARGE SCALE GENOMIC DNA]</scope>
    <source>
        <strain evidence="17">DSM 2933</strain>
    </source>
</reference>
<dbReference type="eggNOG" id="COG0189">
    <property type="taxonomic scope" value="Bacteria"/>
</dbReference>
<dbReference type="PATRIC" id="fig|398512.5.peg.5464"/>
<dbReference type="SUPFAM" id="SSF56059">
    <property type="entry name" value="Glutathione synthetase ATP-binding domain-like"/>
    <property type="match status" value="1"/>
</dbReference>
<dbReference type="GO" id="GO:0046872">
    <property type="term" value="F:metal ion binding"/>
    <property type="evidence" value="ECO:0007669"/>
    <property type="project" value="InterPro"/>
</dbReference>
<dbReference type="InterPro" id="IPR018109">
    <property type="entry name" value="Folylpolyglutamate_synth_CS"/>
</dbReference>
<evidence type="ECO:0000256" key="13">
    <source>
        <dbReference type="ARBA" id="ARBA00048425"/>
    </source>
</evidence>
<keyword evidence="9 14" id="KW-0547">Nucleotide-binding</keyword>
<evidence type="ECO:0000256" key="5">
    <source>
        <dbReference type="ARBA" id="ARBA00012968"/>
    </source>
</evidence>
<protein>
    <recommendedName>
        <fullName evidence="7">Cyanophycin synthetase</fullName>
        <ecNumber evidence="6">6.3.2.29</ecNumber>
        <ecNumber evidence="5">6.3.2.30</ecNumber>
    </recommendedName>
    <alternativeName>
        <fullName evidence="11">Cyanophycin synthase</fullName>
    </alternativeName>
</protein>
<dbReference type="InterPro" id="IPR011761">
    <property type="entry name" value="ATP-grasp"/>
</dbReference>
<evidence type="ECO:0000256" key="1">
    <source>
        <dbReference type="ARBA" id="ARBA00003184"/>
    </source>
</evidence>
<feature type="domain" description="ATP-grasp" evidence="15">
    <location>
        <begin position="219"/>
        <end position="472"/>
    </location>
</feature>
<evidence type="ECO:0000256" key="10">
    <source>
        <dbReference type="ARBA" id="ARBA00022840"/>
    </source>
</evidence>
<dbReference type="eggNOG" id="COG0769">
    <property type="taxonomic scope" value="Bacteria"/>
</dbReference>
<evidence type="ECO:0000256" key="9">
    <source>
        <dbReference type="ARBA" id="ARBA00022741"/>
    </source>
</evidence>
<evidence type="ECO:0000256" key="11">
    <source>
        <dbReference type="ARBA" id="ARBA00031353"/>
    </source>
</evidence>
<dbReference type="NCBIfam" id="TIGR02068">
    <property type="entry name" value="cya_phycin_syn"/>
    <property type="match status" value="1"/>
</dbReference>
<dbReference type="GO" id="GO:0005524">
    <property type="term" value="F:ATP binding"/>
    <property type="evidence" value="ECO:0007669"/>
    <property type="project" value="UniProtKB-UniRule"/>
</dbReference>
<dbReference type="SUPFAM" id="SSF53244">
    <property type="entry name" value="MurD-like peptide ligases, peptide-binding domain"/>
    <property type="match status" value="1"/>
</dbReference>
<dbReference type="AlphaFoldDB" id="A0A0L6JW31"/>
<dbReference type="EMBL" id="LGTC01000001">
    <property type="protein sequence ID" value="KNY29934.1"/>
    <property type="molecule type" value="Genomic_DNA"/>
</dbReference>
<keyword evidence="8 16" id="KW-0436">Ligase</keyword>
<dbReference type="InterPro" id="IPR036615">
    <property type="entry name" value="Mur_ligase_C_dom_sf"/>
</dbReference>
<dbReference type="InterPro" id="IPR013651">
    <property type="entry name" value="ATP-grasp_RimK-type"/>
</dbReference>
<dbReference type="PROSITE" id="PS50975">
    <property type="entry name" value="ATP_GRASP"/>
    <property type="match status" value="1"/>
</dbReference>
<sequence length="879" mass="96299">MEIEEIRVFDAPNIYSLREPVVRLQVKLGEFADTPTKDIGTLNEQIIGLFPGIKEHKCCTGYVGGFVDRLKEGTYLAHVSEHLCLEVQKILGYDIKHGKARQVKDDIYHVIFTCPHTVIGKACGLFIIDTLNNLINGRTVNIDSELERLKKICIRYDIGISTGAIIAEAKKRGIPVSMVNDGDLIRLGYGKYQKKISATLYEGTSSISVDSAGNKHLTKALLEEVSIPVPKGKLVLDIDEAISEANAIGYPVVVKPHNGSKGKFVFTNIKNENELKEAFLQALTLDGECIVEKYIEGKDYRVLVVNGKVVAAAERVPAHVIGDGEHTIQELIEIENQNELRGEDHEKPLTKIKVDESMKVVLDKQGMALSHIPDRNQKIWLRDNGNLSTGGKAYDCTDLVHPENIEIFEEASKAIGLDIAGIDVVTPDISKPLGVNNGAIVEVNAAPGIRMHINPTGGQKRDVVSPILDMMFPEGTPSSIPIVSITGTNGKTTTTRMISSILRRQGLTVGTTTTHGIYINDTCIEDGDTTGPKSANRILHNRMVEAAVLETARGGIVRNGLAYDKADVAVFTNLTEDHLGVDGINTMEELLHAKSLVIEAVKGDGACVLNADNTWVMKARGKAKGNQILFSIDDENPILLDHIANGGSAVYKRNNRIYITCMGVTRNFISLTDIPATLGGRLKHNIYNSMAAIGASFALGISFDSIWEALSEFTCDANSNPGRFNIYDLKDFKVVLDYGHNIEGYRVTIEGLNALNPSRLIGVIGVPGDRLDTDIFNVGKISGSSFDYIYVKEDQDLRERQPLEVANILYRGALSSGISTEHIKVIPDEAESLRIALQQAAKGDVIVVFFEKMQPLVDVIKDYQERVFAEEQLVQPIPV</sequence>
<comment type="caution">
    <text evidence="16">The sequence shown here is derived from an EMBL/GenBank/DDBJ whole genome shotgun (WGS) entry which is preliminary data.</text>
</comment>
<accession>A0A0L6JW31</accession>
<dbReference type="GO" id="GO:0071161">
    <property type="term" value="F:cyanophycin synthetase activity (L-arginine-adding)"/>
    <property type="evidence" value="ECO:0007669"/>
    <property type="project" value="UniProtKB-EC"/>
</dbReference>
<proteinExistence type="inferred from homology"/>
<evidence type="ECO:0000256" key="12">
    <source>
        <dbReference type="ARBA" id="ARBA00048094"/>
    </source>
</evidence>
<comment type="pathway">
    <text evidence="2">Cell wall biogenesis; peptidoglycan biosynthesis.</text>
</comment>
<dbReference type="Gene3D" id="3.40.1190.10">
    <property type="entry name" value="Mur-like, catalytic domain"/>
    <property type="match status" value="1"/>
</dbReference>
<evidence type="ECO:0000256" key="8">
    <source>
        <dbReference type="ARBA" id="ARBA00022598"/>
    </source>
</evidence>
<dbReference type="EC" id="6.3.2.29" evidence="6"/>
<evidence type="ECO:0000256" key="7">
    <source>
        <dbReference type="ARBA" id="ARBA00022036"/>
    </source>
</evidence>
<dbReference type="Proteomes" id="UP000036923">
    <property type="component" value="Unassembled WGS sequence"/>
</dbReference>
<evidence type="ECO:0000313" key="16">
    <source>
        <dbReference type="EMBL" id="KNY29934.1"/>
    </source>
</evidence>
<evidence type="ECO:0000256" key="2">
    <source>
        <dbReference type="ARBA" id="ARBA00004752"/>
    </source>
</evidence>
<dbReference type="InterPro" id="IPR011810">
    <property type="entry name" value="Cya_phycin_syn"/>
</dbReference>
<evidence type="ECO:0000256" key="6">
    <source>
        <dbReference type="ARBA" id="ARBA00013005"/>
    </source>
</evidence>
<keyword evidence="10 14" id="KW-0067">ATP-binding</keyword>
<dbReference type="Gene3D" id="3.30.470.20">
    <property type="entry name" value="ATP-grasp fold, B domain"/>
    <property type="match status" value="2"/>
</dbReference>
<keyword evidence="17" id="KW-1185">Reference proteome</keyword>
<dbReference type="GO" id="GO:0004326">
    <property type="term" value="F:tetrahydrofolylpolyglutamate synthase activity"/>
    <property type="evidence" value="ECO:0007669"/>
    <property type="project" value="InterPro"/>
</dbReference>
<dbReference type="OrthoDB" id="9803907at2"/>
<dbReference type="NCBIfam" id="NF010623">
    <property type="entry name" value="PRK14016.1"/>
    <property type="match status" value="1"/>
</dbReference>
<dbReference type="InterPro" id="IPR004101">
    <property type="entry name" value="Mur_ligase_C"/>
</dbReference>